<gene>
    <name evidence="2" type="ORF">C1645_840604</name>
</gene>
<evidence type="ECO:0000313" key="2">
    <source>
        <dbReference type="EMBL" id="RIA79463.1"/>
    </source>
</evidence>
<sequence>MNEYQNNREAKQEIKNSLDRFQAELEKREEIAKIETTIKTKTEHSDVTGA</sequence>
<name>A0A397RZ60_9GLOM</name>
<proteinExistence type="predicted"/>
<dbReference type="EMBL" id="QKYT01001281">
    <property type="protein sequence ID" value="RIA79463.1"/>
    <property type="molecule type" value="Genomic_DNA"/>
</dbReference>
<organism evidence="2 3">
    <name type="scientific">Glomus cerebriforme</name>
    <dbReference type="NCBI Taxonomy" id="658196"/>
    <lineage>
        <taxon>Eukaryota</taxon>
        <taxon>Fungi</taxon>
        <taxon>Fungi incertae sedis</taxon>
        <taxon>Mucoromycota</taxon>
        <taxon>Glomeromycotina</taxon>
        <taxon>Glomeromycetes</taxon>
        <taxon>Glomerales</taxon>
        <taxon>Glomeraceae</taxon>
        <taxon>Glomus</taxon>
    </lineage>
</organism>
<reference evidence="2 3" key="1">
    <citation type="submission" date="2018-06" db="EMBL/GenBank/DDBJ databases">
        <title>Comparative genomics reveals the genomic features of Rhizophagus irregularis, R. cerebriforme, R. diaphanum and Gigaspora rosea, and their symbiotic lifestyle signature.</title>
        <authorList>
            <person name="Morin E."/>
            <person name="San Clemente H."/>
            <person name="Chen E.C.H."/>
            <person name="De La Providencia I."/>
            <person name="Hainaut M."/>
            <person name="Kuo A."/>
            <person name="Kohler A."/>
            <person name="Murat C."/>
            <person name="Tang N."/>
            <person name="Roy S."/>
            <person name="Loubradou J."/>
            <person name="Henrissat B."/>
            <person name="Grigoriev I.V."/>
            <person name="Corradi N."/>
            <person name="Roux C."/>
            <person name="Martin F.M."/>
        </authorList>
    </citation>
    <scope>NUCLEOTIDE SEQUENCE [LARGE SCALE GENOMIC DNA]</scope>
    <source>
        <strain evidence="2 3">DAOM 227022</strain>
    </source>
</reference>
<evidence type="ECO:0000313" key="3">
    <source>
        <dbReference type="Proteomes" id="UP000265703"/>
    </source>
</evidence>
<comment type="caution">
    <text evidence="2">The sequence shown here is derived from an EMBL/GenBank/DDBJ whole genome shotgun (WGS) entry which is preliminary data.</text>
</comment>
<dbReference type="AlphaFoldDB" id="A0A397RZ60"/>
<evidence type="ECO:0000256" key="1">
    <source>
        <dbReference type="SAM" id="Coils"/>
    </source>
</evidence>
<accession>A0A397RZ60</accession>
<keyword evidence="1" id="KW-0175">Coiled coil</keyword>
<keyword evidence="3" id="KW-1185">Reference proteome</keyword>
<feature type="coiled-coil region" evidence="1">
    <location>
        <begin position="4"/>
        <end position="31"/>
    </location>
</feature>
<protein>
    <submittedName>
        <fullName evidence="2">Uncharacterized protein</fullName>
    </submittedName>
</protein>
<dbReference type="Proteomes" id="UP000265703">
    <property type="component" value="Unassembled WGS sequence"/>
</dbReference>